<gene>
    <name evidence="1" type="ORF">FWK35_00001148</name>
</gene>
<sequence length="25" mass="3164">MTEKRELLRKTSIRLNRFFYIVVIH</sequence>
<evidence type="ECO:0000313" key="2">
    <source>
        <dbReference type="Proteomes" id="UP000478052"/>
    </source>
</evidence>
<proteinExistence type="predicted"/>
<name>A0A6G0ZQG3_APHCR</name>
<reference evidence="1 2" key="1">
    <citation type="submission" date="2019-08" db="EMBL/GenBank/DDBJ databases">
        <title>Whole genome of Aphis craccivora.</title>
        <authorList>
            <person name="Voronova N.V."/>
            <person name="Shulinski R.S."/>
            <person name="Bandarenka Y.V."/>
            <person name="Zhorov D.G."/>
            <person name="Warner D."/>
        </authorList>
    </citation>
    <scope>NUCLEOTIDE SEQUENCE [LARGE SCALE GENOMIC DNA]</scope>
    <source>
        <strain evidence="1">180601</strain>
        <tissue evidence="1">Whole Body</tissue>
    </source>
</reference>
<dbReference type="EMBL" id="VUJU01000049">
    <property type="protein sequence ID" value="KAF0773553.1"/>
    <property type="molecule type" value="Genomic_DNA"/>
</dbReference>
<accession>A0A6G0ZQG3</accession>
<comment type="caution">
    <text evidence="1">The sequence shown here is derived from an EMBL/GenBank/DDBJ whole genome shotgun (WGS) entry which is preliminary data.</text>
</comment>
<evidence type="ECO:0000313" key="1">
    <source>
        <dbReference type="EMBL" id="KAF0773553.1"/>
    </source>
</evidence>
<keyword evidence="2" id="KW-1185">Reference proteome</keyword>
<protein>
    <submittedName>
        <fullName evidence="1">Uncharacterized protein</fullName>
    </submittedName>
</protein>
<dbReference type="Proteomes" id="UP000478052">
    <property type="component" value="Unassembled WGS sequence"/>
</dbReference>
<dbReference type="AlphaFoldDB" id="A0A6G0ZQG3"/>
<organism evidence="1 2">
    <name type="scientific">Aphis craccivora</name>
    <name type="common">Cowpea aphid</name>
    <dbReference type="NCBI Taxonomy" id="307492"/>
    <lineage>
        <taxon>Eukaryota</taxon>
        <taxon>Metazoa</taxon>
        <taxon>Ecdysozoa</taxon>
        <taxon>Arthropoda</taxon>
        <taxon>Hexapoda</taxon>
        <taxon>Insecta</taxon>
        <taxon>Pterygota</taxon>
        <taxon>Neoptera</taxon>
        <taxon>Paraneoptera</taxon>
        <taxon>Hemiptera</taxon>
        <taxon>Sternorrhyncha</taxon>
        <taxon>Aphidomorpha</taxon>
        <taxon>Aphidoidea</taxon>
        <taxon>Aphididae</taxon>
        <taxon>Aphidini</taxon>
        <taxon>Aphis</taxon>
        <taxon>Aphis</taxon>
    </lineage>
</organism>